<dbReference type="RefSeq" id="WP_306389994.1">
    <property type="nucleotide sequence ID" value="NZ_JAVCAP010000021.1"/>
</dbReference>
<accession>A0ABT9JUK0</accession>
<protein>
    <submittedName>
        <fullName evidence="3">AsmA-like C-terminal region-containing protein</fullName>
    </submittedName>
</protein>
<keyword evidence="2" id="KW-0472">Membrane</keyword>
<evidence type="ECO:0000256" key="2">
    <source>
        <dbReference type="SAM" id="Phobius"/>
    </source>
</evidence>
<sequence>MQETQKSNTTKAIVWTVAVLVAIVAVCEWVGWPFLRIPFTHFLEKQLERTVVIDAPFSLHAWGGLRLQAAHVRMSAPASFQQPYFFDAHGVEIALRYRDVWQLPEGAAYRVKAIRAMQLDAHMVRTIDGKATWQFDLDDNSPTRPFPVIEGLNVRQGQVNVQDAMTGAAVLAKFTTEEGSADASPHAKVTLQGTLKKVPLRGMLETAGFLPAVTQKPDSPPVHSSGWLNYGALSLRFDGSVYDMFGQPRVKGRLDLVGPSLGDVGDLFDITLPRTSAFKVRADIEKSSAQWRVTVPAAKIGRSALAGKFTYDTEGDKPMLRGTLTGKKLYLADLAPAFGAPVAEPASVKEHATATSASPPAKMFPDTPLDFATYVRMHAEVEVDLDNVDLGNAFREPIAPLKGHLSLLNNKLSLSHIDARTAQGSLAGEIFIDAHEVSATQAAGAQALVPDWGIELAVRDIRLEKWLKVAPTPKQDARTQPDTPGKPSADTPQPYISGLLNGRSRLHGQGRSTRALMQSLNGELALLIRQGKVSHLLIEAAGLDIAQAVGVMIKGDQPLEMQCAAMGWKAKQGILTPEAALIDTKVTTLVATGTVDLGQEQLDLTLRARPKNFSPLTVRSPIRVQGTFMAPEVSINKAPVAARVAGAALLALINPFAAILPFLDPGTSDAANNADCADTLQQLKKQGH</sequence>
<dbReference type="EMBL" id="JAVCAP010000021">
    <property type="protein sequence ID" value="MDP8568273.1"/>
    <property type="molecule type" value="Genomic_DNA"/>
</dbReference>
<dbReference type="Proteomes" id="UP001225906">
    <property type="component" value="Unassembled WGS sequence"/>
</dbReference>
<keyword evidence="2" id="KW-0812">Transmembrane</keyword>
<gene>
    <name evidence="3" type="ORF">Q9291_10475</name>
</gene>
<feature type="transmembrane region" description="Helical" evidence="2">
    <location>
        <begin position="12"/>
        <end position="35"/>
    </location>
</feature>
<evidence type="ECO:0000313" key="3">
    <source>
        <dbReference type="EMBL" id="MDP8568273.1"/>
    </source>
</evidence>
<dbReference type="InterPro" id="IPR052894">
    <property type="entry name" value="AsmA-related"/>
</dbReference>
<comment type="caution">
    <text evidence="3">The sequence shown here is derived from an EMBL/GenBank/DDBJ whole genome shotgun (WGS) entry which is preliminary data.</text>
</comment>
<feature type="region of interest" description="Disordered" evidence="1">
    <location>
        <begin position="472"/>
        <end position="494"/>
    </location>
</feature>
<organism evidence="3 4">
    <name type="scientific">Methylophilus aquaticus</name>
    <dbReference type="NCBI Taxonomy" id="1971610"/>
    <lineage>
        <taxon>Bacteria</taxon>
        <taxon>Pseudomonadati</taxon>
        <taxon>Pseudomonadota</taxon>
        <taxon>Betaproteobacteria</taxon>
        <taxon>Nitrosomonadales</taxon>
        <taxon>Methylophilaceae</taxon>
        <taxon>Methylophilus</taxon>
    </lineage>
</organism>
<proteinExistence type="predicted"/>
<evidence type="ECO:0000256" key="1">
    <source>
        <dbReference type="SAM" id="MobiDB-lite"/>
    </source>
</evidence>
<dbReference type="PANTHER" id="PTHR30441:SF9">
    <property type="entry name" value="ASMA FAMILY PROTEIN YHJG"/>
    <property type="match status" value="1"/>
</dbReference>
<keyword evidence="4" id="KW-1185">Reference proteome</keyword>
<dbReference type="PANTHER" id="PTHR30441">
    <property type="entry name" value="DUF748 DOMAIN-CONTAINING PROTEIN"/>
    <property type="match status" value="1"/>
</dbReference>
<evidence type="ECO:0000313" key="4">
    <source>
        <dbReference type="Proteomes" id="UP001225906"/>
    </source>
</evidence>
<keyword evidence="2" id="KW-1133">Transmembrane helix</keyword>
<reference evidence="4" key="1">
    <citation type="journal article" date="2019" name="Int. J. Syst. Evol. Microbiol.">
        <title>The Global Catalogue of Microorganisms (GCM) 10K type strain sequencing project: providing services to taxonomists for standard genome sequencing and annotation.</title>
        <authorList>
            <consortium name="The Broad Institute Genomics Platform"/>
            <consortium name="The Broad Institute Genome Sequencing Center for Infectious Disease"/>
            <person name="Wu L."/>
            <person name="Ma J."/>
        </authorList>
    </citation>
    <scope>NUCLEOTIDE SEQUENCE [LARGE SCALE GENOMIC DNA]</scope>
    <source>
        <strain evidence="4">VKM B-3159</strain>
    </source>
</reference>
<name>A0ABT9JUK0_9PROT</name>